<evidence type="ECO:0000313" key="2">
    <source>
        <dbReference type="Proteomes" id="UP000808146"/>
    </source>
</evidence>
<name>A0A9D7LLX4_9RHOO</name>
<sequence length="190" mass="22000">MERIRWAQQKEHASATIHLDRKSPPEAQAISTFCQQLYDFSFVAKCFHNRPENNVRLILQTAPTIRDFFNGEWLEWYALMSCLTYTKERGKRFSCARNLSITLQNGDSHELDVFMLIDGKLPICIECKTGEYRQNIDKYLGLRKRLGIAAESFILCITGLSDEHAKGLTAMYDLTFVNERELATHLARIF</sequence>
<organism evidence="1 2">
    <name type="scientific">Candidatus Dechloromonas phosphorivorans</name>
    <dbReference type="NCBI Taxonomy" id="2899244"/>
    <lineage>
        <taxon>Bacteria</taxon>
        <taxon>Pseudomonadati</taxon>
        <taxon>Pseudomonadota</taxon>
        <taxon>Betaproteobacteria</taxon>
        <taxon>Rhodocyclales</taxon>
        <taxon>Azonexaceae</taxon>
        <taxon>Dechloromonas</taxon>
    </lineage>
</organism>
<accession>A0A9D7LLX4</accession>
<dbReference type="EMBL" id="JADKBR010000007">
    <property type="protein sequence ID" value="MBK8890426.1"/>
    <property type="molecule type" value="Genomic_DNA"/>
</dbReference>
<dbReference type="Proteomes" id="UP000808146">
    <property type="component" value="Unassembled WGS sequence"/>
</dbReference>
<proteinExistence type="predicted"/>
<dbReference type="InterPro" id="IPR011335">
    <property type="entry name" value="Restrct_endonuc-II-like"/>
</dbReference>
<dbReference type="InterPro" id="IPR011856">
    <property type="entry name" value="tRNA_endonuc-like_dom_sf"/>
</dbReference>
<dbReference type="GO" id="GO:0003676">
    <property type="term" value="F:nucleic acid binding"/>
    <property type="evidence" value="ECO:0007669"/>
    <property type="project" value="InterPro"/>
</dbReference>
<protein>
    <recommendedName>
        <fullName evidence="3">DUF1887 family protein</fullName>
    </recommendedName>
</protein>
<dbReference type="Gene3D" id="3.40.1350.10">
    <property type="match status" value="1"/>
</dbReference>
<gene>
    <name evidence="1" type="ORF">IPN75_08480</name>
</gene>
<comment type="caution">
    <text evidence="1">The sequence shown here is derived from an EMBL/GenBank/DDBJ whole genome shotgun (WGS) entry which is preliminary data.</text>
</comment>
<evidence type="ECO:0008006" key="3">
    <source>
        <dbReference type="Google" id="ProtNLM"/>
    </source>
</evidence>
<reference evidence="1" key="1">
    <citation type="submission" date="2020-10" db="EMBL/GenBank/DDBJ databases">
        <title>Connecting structure to function with the recovery of over 1000 high-quality activated sludge metagenome-assembled genomes encoding full-length rRNA genes using long-read sequencing.</title>
        <authorList>
            <person name="Singleton C.M."/>
            <person name="Petriglieri F."/>
            <person name="Kristensen J.M."/>
            <person name="Kirkegaard R.H."/>
            <person name="Michaelsen T.Y."/>
            <person name="Andersen M.H."/>
            <person name="Karst S.M."/>
            <person name="Dueholm M.S."/>
            <person name="Nielsen P.H."/>
            <person name="Albertsen M."/>
        </authorList>
    </citation>
    <scope>NUCLEOTIDE SEQUENCE</scope>
    <source>
        <strain evidence="1">OdNE_18-Q3-R46-58_BAT3C.305</strain>
    </source>
</reference>
<evidence type="ECO:0000313" key="1">
    <source>
        <dbReference type="EMBL" id="MBK8890426.1"/>
    </source>
</evidence>
<dbReference type="SUPFAM" id="SSF52980">
    <property type="entry name" value="Restriction endonuclease-like"/>
    <property type="match status" value="1"/>
</dbReference>
<dbReference type="AlphaFoldDB" id="A0A9D7LLX4"/>